<keyword evidence="1" id="KW-0843">Virulence</keyword>
<feature type="compositionally biased region" description="Polar residues" evidence="2">
    <location>
        <begin position="363"/>
        <end position="372"/>
    </location>
</feature>
<sequence length="987" mass="108440">MINEAPNMTKPPLSLLNNLAKTDAVAHERTDGKLSFTDALATLNIQSVFDIVRRSKSAFVRDISRISDANAALAYENARCYATQIVRLYRNQLVSSGRTQKLTRRSGVRSLVEIGPSFPNLFKENWDLFCKVGAIEAKDSPVAYLTSLYRFALEELEGSSVDSSRIKLDERRPDLKDLIVDQQSTFTPVPTLQIVNQVLGKAIEAYVDTVAEDKDKSLYQLVAEKQHPFMFPYNFHFQQITLGLAGKKPTLGELSYHISLEVPTTSTPTDDFGKVQQSSAVAQALMSGLGPEQQAIALEPAVAAEPEAINRFFNTKYDIVYVDGASNQLNTLDIFMAKTDLDSDAVEALLATGSHTPYRSANIQSAGQTADATPSPDESPAAIGTRFGAEYVNGPAVEPAMELLKEADGVVRLTNTSVDRFDRLQRMIRLQRWMNIPFTTLDTLIIAVIRSEGDANSPGVLTANTLRALGVYRYLSKHYNLTPEEFASFVHCMAGEASDGRLPLFDRVFNNPILFDTPLFLNGSPLYLDNESSEHIKARAQLSAALHLSSTQEGLWLLVVDTRDLLEGTSTDFKLKLSMVSSLYRQTRIASMFGLTVQDSRALIDLLGGEPYRANIVKGRLGSAPAETDSDAEPDVLDILMQLDWAVTWLKAYGQNVATLRRQLGVDMTEPATSQELAGQLEQLTDDALAVALTDQQLASLNLPTYDDEGSVIEWWAVIAPLIDSHGLVVAQPLDEEPAVSIRQAILTQLTSIRLGDSLKSELAAKLEVFVFNGYLTQHRLMEGLMQTVAGLPLDRCEPVLRWSGSSVDVFLGSLMEGTEVKLTELMRHAEVNQQLGLSAQALRTFLINPHWLHTGFDSPLPLSLSSLYLLDRYRNWRDQSGHPEDALLDYFKQANGGSKDKAHCAALLAALTHWTSSEVLAATVLLTASDEIASSMHEVDWLNRMHSASELTGLSAGQLLLATDLTVTSPATQWKSTGEAVISGNR</sequence>
<dbReference type="Proteomes" id="UP000282289">
    <property type="component" value="Unassembled WGS sequence"/>
</dbReference>
<gene>
    <name evidence="3" type="ORF">ALQ15_05410</name>
</gene>
<reference evidence="3 4" key="1">
    <citation type="submission" date="2018-08" db="EMBL/GenBank/DDBJ databases">
        <title>Recombination of ecologically and evolutionarily significant loci maintains genetic cohesion in the Pseudomonas syringae species complex.</title>
        <authorList>
            <person name="Dillon M."/>
            <person name="Thakur S."/>
            <person name="Almeida R.N.D."/>
            <person name="Weir B.S."/>
            <person name="Guttman D.S."/>
        </authorList>
    </citation>
    <scope>NUCLEOTIDE SEQUENCE [LARGE SCALE GENOMIC DNA]</scope>
    <source>
        <strain evidence="3 4">ICMP 19589</strain>
    </source>
</reference>
<organism evidence="3 4">
    <name type="scientific">Pseudomonas syringae pv. actinidiae</name>
    <dbReference type="NCBI Taxonomy" id="103796"/>
    <lineage>
        <taxon>Bacteria</taxon>
        <taxon>Pseudomonadati</taxon>
        <taxon>Pseudomonadota</taxon>
        <taxon>Gammaproteobacteria</taxon>
        <taxon>Pseudomonadales</taxon>
        <taxon>Pseudomonadaceae</taxon>
        <taxon>Pseudomonas</taxon>
        <taxon>Pseudomonas syringae</taxon>
    </lineage>
</organism>
<protein>
    <recommendedName>
        <fullName evidence="5">Virulence plasmid A protein</fullName>
    </recommendedName>
</protein>
<feature type="region of interest" description="Disordered" evidence="2">
    <location>
        <begin position="363"/>
        <end position="383"/>
    </location>
</feature>
<dbReference type="EMBL" id="RBQT01000088">
    <property type="protein sequence ID" value="RMP79613.1"/>
    <property type="molecule type" value="Genomic_DNA"/>
</dbReference>
<proteinExistence type="predicted"/>
<accession>A0A7Z6XXQ0</accession>
<evidence type="ECO:0000313" key="3">
    <source>
        <dbReference type="EMBL" id="RMP79613.1"/>
    </source>
</evidence>
<dbReference type="AlphaFoldDB" id="A0A7Z6XXQ0"/>
<dbReference type="Pfam" id="PF03538">
    <property type="entry name" value="VRP1"/>
    <property type="match status" value="1"/>
</dbReference>
<dbReference type="InterPro" id="IPR018003">
    <property type="entry name" value="Insecticidal_toxin/plasmid_vir"/>
</dbReference>
<name>A0A7Z6XXQ0_PSESF</name>
<evidence type="ECO:0000256" key="2">
    <source>
        <dbReference type="SAM" id="MobiDB-lite"/>
    </source>
</evidence>
<evidence type="ECO:0000256" key="1">
    <source>
        <dbReference type="ARBA" id="ARBA00023026"/>
    </source>
</evidence>
<comment type="caution">
    <text evidence="3">The sequence shown here is derived from an EMBL/GenBank/DDBJ whole genome shotgun (WGS) entry which is preliminary data.</text>
</comment>
<evidence type="ECO:0008006" key="5">
    <source>
        <dbReference type="Google" id="ProtNLM"/>
    </source>
</evidence>
<evidence type="ECO:0000313" key="4">
    <source>
        <dbReference type="Proteomes" id="UP000282289"/>
    </source>
</evidence>